<dbReference type="FunFam" id="2.60.260.20:FF:000015">
    <property type="entry name" value="Heat shock protein 40"/>
    <property type="match status" value="1"/>
</dbReference>
<feature type="region of interest" description="Disordered" evidence="2">
    <location>
        <begin position="66"/>
        <end position="87"/>
    </location>
</feature>
<proteinExistence type="predicted"/>
<feature type="region of interest" description="Disordered" evidence="2">
    <location>
        <begin position="1"/>
        <end position="53"/>
    </location>
</feature>
<gene>
    <name evidence="4" type="ORF">BUALT_Bualt19G0088600</name>
</gene>
<dbReference type="PANTHER" id="PTHR24078">
    <property type="entry name" value="DNAJ HOMOLOG SUBFAMILY C MEMBER"/>
    <property type="match status" value="1"/>
</dbReference>
<dbReference type="CDD" id="cd10747">
    <property type="entry name" value="DnaJ_C"/>
    <property type="match status" value="1"/>
</dbReference>
<sequence length="286" mass="31562">MKKKKSSKNHKFDDDEELHISSPKLLSRTTSRISPMPSPNLSRSTTPRSTNSLPMDFFASFVNNLSEGSTSPTPTSPRESTSLSKVASIRSTTPIFYSQSAVRKKPPPIEKKLECTLEELCLGCVKKIKIIRDAISGTGLLVQEEEIIMINVKPGWKKGTKITFEGKGDEIPGALPADIVFVIDEKRHQMFKREGDDLELGVKVPLVQALTGCKVSIPLLGGGKTTLSIDDIIHPGYEMIIPGQGMPKSKEEGNRGDLRLKFMVKFPSKLSDEQRSEVVSIFEECS</sequence>
<dbReference type="FunFam" id="2.60.260.20:FF:000006">
    <property type="entry name" value="DnaJ subfamily B member 13"/>
    <property type="match status" value="1"/>
</dbReference>
<evidence type="ECO:0000256" key="2">
    <source>
        <dbReference type="SAM" id="MobiDB-lite"/>
    </source>
</evidence>
<dbReference type="EMBL" id="WHWC01000019">
    <property type="protein sequence ID" value="KAG8364076.1"/>
    <property type="molecule type" value="Genomic_DNA"/>
</dbReference>
<dbReference type="PANTHER" id="PTHR24078:SF522">
    <property type="entry name" value="DNAJ CHAPERONE C-TERMINAL DOMAIN-CONTAINING PROTEIN"/>
    <property type="match status" value="1"/>
</dbReference>
<feature type="domain" description="Chaperone DnaJ C-terminal" evidence="3">
    <location>
        <begin position="109"/>
        <end position="267"/>
    </location>
</feature>
<organism evidence="4 5">
    <name type="scientific">Buddleja alternifolia</name>
    <dbReference type="NCBI Taxonomy" id="168488"/>
    <lineage>
        <taxon>Eukaryota</taxon>
        <taxon>Viridiplantae</taxon>
        <taxon>Streptophyta</taxon>
        <taxon>Embryophyta</taxon>
        <taxon>Tracheophyta</taxon>
        <taxon>Spermatophyta</taxon>
        <taxon>Magnoliopsida</taxon>
        <taxon>eudicotyledons</taxon>
        <taxon>Gunneridae</taxon>
        <taxon>Pentapetalae</taxon>
        <taxon>asterids</taxon>
        <taxon>lamiids</taxon>
        <taxon>Lamiales</taxon>
        <taxon>Scrophulariaceae</taxon>
        <taxon>Buddlejeae</taxon>
        <taxon>Buddleja</taxon>
    </lineage>
</organism>
<dbReference type="InterPro" id="IPR008971">
    <property type="entry name" value="HSP40/DnaJ_pept-bd"/>
</dbReference>
<feature type="compositionally biased region" description="Low complexity" evidence="2">
    <location>
        <begin position="66"/>
        <end position="84"/>
    </location>
</feature>
<dbReference type="GO" id="GO:0005829">
    <property type="term" value="C:cytosol"/>
    <property type="evidence" value="ECO:0007669"/>
    <property type="project" value="TreeGrafter"/>
</dbReference>
<keyword evidence="5" id="KW-1185">Reference proteome</keyword>
<protein>
    <recommendedName>
        <fullName evidence="3">Chaperone DnaJ C-terminal domain-containing protein</fullName>
    </recommendedName>
</protein>
<dbReference type="InterPro" id="IPR051339">
    <property type="entry name" value="DnaJ_subfamily_B"/>
</dbReference>
<accession>A0AAV6W0J0</accession>
<dbReference type="Pfam" id="PF01556">
    <property type="entry name" value="DnaJ_C"/>
    <property type="match status" value="1"/>
</dbReference>
<dbReference type="GO" id="GO:0051082">
    <property type="term" value="F:unfolded protein binding"/>
    <property type="evidence" value="ECO:0007669"/>
    <property type="project" value="InterPro"/>
</dbReference>
<evidence type="ECO:0000259" key="3">
    <source>
        <dbReference type="Pfam" id="PF01556"/>
    </source>
</evidence>
<dbReference type="InterPro" id="IPR002939">
    <property type="entry name" value="DnaJ_C"/>
</dbReference>
<dbReference type="SUPFAM" id="SSF49493">
    <property type="entry name" value="HSP40/DnaJ peptide-binding domain"/>
    <property type="match status" value="2"/>
</dbReference>
<evidence type="ECO:0000313" key="4">
    <source>
        <dbReference type="EMBL" id="KAG8364076.1"/>
    </source>
</evidence>
<comment type="caution">
    <text evidence="4">The sequence shown here is derived from an EMBL/GenBank/DDBJ whole genome shotgun (WGS) entry which is preliminary data.</text>
</comment>
<dbReference type="AlphaFoldDB" id="A0AAV6W0J0"/>
<dbReference type="GO" id="GO:0006457">
    <property type="term" value="P:protein folding"/>
    <property type="evidence" value="ECO:0007669"/>
    <property type="project" value="InterPro"/>
</dbReference>
<feature type="compositionally biased region" description="Polar residues" evidence="2">
    <location>
        <begin position="27"/>
        <end position="53"/>
    </location>
</feature>
<keyword evidence="1" id="KW-0143">Chaperone</keyword>
<evidence type="ECO:0000313" key="5">
    <source>
        <dbReference type="Proteomes" id="UP000826271"/>
    </source>
</evidence>
<dbReference type="Proteomes" id="UP000826271">
    <property type="component" value="Unassembled WGS sequence"/>
</dbReference>
<dbReference type="Gene3D" id="2.60.260.20">
    <property type="entry name" value="Urease metallochaperone UreE, N-terminal domain"/>
    <property type="match status" value="2"/>
</dbReference>
<evidence type="ECO:0000256" key="1">
    <source>
        <dbReference type="ARBA" id="ARBA00023186"/>
    </source>
</evidence>
<reference evidence="4" key="1">
    <citation type="submission" date="2019-10" db="EMBL/GenBank/DDBJ databases">
        <authorList>
            <person name="Zhang R."/>
            <person name="Pan Y."/>
            <person name="Wang J."/>
            <person name="Ma R."/>
            <person name="Yu S."/>
        </authorList>
    </citation>
    <scope>NUCLEOTIDE SEQUENCE</scope>
    <source>
        <strain evidence="4">LA-IB0</strain>
        <tissue evidence="4">Leaf</tissue>
    </source>
</reference>
<name>A0AAV6W0J0_9LAMI</name>
<dbReference type="GO" id="GO:0051087">
    <property type="term" value="F:protein-folding chaperone binding"/>
    <property type="evidence" value="ECO:0007669"/>
    <property type="project" value="TreeGrafter"/>
</dbReference>